<dbReference type="Gene3D" id="3.40.50.150">
    <property type="entry name" value="Vaccinia Virus protein VP39"/>
    <property type="match status" value="1"/>
</dbReference>
<dbReference type="Proteomes" id="UP000566663">
    <property type="component" value="Unassembled WGS sequence"/>
</dbReference>
<dbReference type="SUPFAM" id="SSF53335">
    <property type="entry name" value="S-adenosyl-L-methionine-dependent methyltransferases"/>
    <property type="match status" value="1"/>
</dbReference>
<proteinExistence type="predicted"/>
<evidence type="ECO:0000313" key="1">
    <source>
        <dbReference type="EMBL" id="MBB5292638.1"/>
    </source>
</evidence>
<name>A0A7W8HZB4_9CAUL</name>
<dbReference type="InterPro" id="IPR029063">
    <property type="entry name" value="SAM-dependent_MTases_sf"/>
</dbReference>
<accession>A0A7W8HZB4</accession>
<dbReference type="EMBL" id="JACHFZ010000004">
    <property type="protein sequence ID" value="MBB5292638.1"/>
    <property type="molecule type" value="Genomic_DNA"/>
</dbReference>
<comment type="caution">
    <text evidence="1">The sequence shown here is derived from an EMBL/GenBank/DDBJ whole genome shotgun (WGS) entry which is preliminary data.</text>
</comment>
<evidence type="ECO:0000313" key="2">
    <source>
        <dbReference type="Proteomes" id="UP000566663"/>
    </source>
</evidence>
<organism evidence="1 2">
    <name type="scientific">Brevundimonas basaltis</name>
    <dbReference type="NCBI Taxonomy" id="472166"/>
    <lineage>
        <taxon>Bacteria</taxon>
        <taxon>Pseudomonadati</taxon>
        <taxon>Pseudomonadota</taxon>
        <taxon>Alphaproteobacteria</taxon>
        <taxon>Caulobacterales</taxon>
        <taxon>Caulobacteraceae</taxon>
        <taxon>Brevundimonas</taxon>
    </lineage>
</organism>
<keyword evidence="2" id="KW-1185">Reference proteome</keyword>
<dbReference type="NCBIfam" id="TIGR03587">
    <property type="entry name" value="Pse_Me-ase"/>
    <property type="match status" value="1"/>
</dbReference>
<sequence length="213" mass="24394">MPKAMKQDHFRTEQESFWAGEFGSDYIARNQGDRLLASNLAFFAKVLRGARNPDSCIEFGANIGMNLRALKLLYPEIDASAIEINVDAARQLAESIPADQVFNQSILDFKPAKTYDLTLIKGVLIHLNPDVLTEVYDRLVATTGRYLVVAEYYNPTPVAIPYRGHDDRLFKRDFAGEIMERHPSLKLVDYGFAYRRDPDFPQDDITWFLMEKH</sequence>
<protein>
    <submittedName>
        <fullName evidence="1">Spore coat polysaccharide biosynthesis protein SpsF</fullName>
    </submittedName>
</protein>
<dbReference type="InterPro" id="IPR020027">
    <property type="entry name" value="Pseudamin_synth-assoc_MeTrfase"/>
</dbReference>
<dbReference type="RefSeq" id="WP_343771709.1">
    <property type="nucleotide sequence ID" value="NZ_BAAAFF010000001.1"/>
</dbReference>
<gene>
    <name evidence="1" type="ORF">HNQ67_002162</name>
</gene>
<reference evidence="1 2" key="1">
    <citation type="submission" date="2020-08" db="EMBL/GenBank/DDBJ databases">
        <title>Genomic Encyclopedia of Type Strains, Phase IV (KMG-IV): sequencing the most valuable type-strain genomes for metagenomic binning, comparative biology and taxonomic classification.</title>
        <authorList>
            <person name="Goeker M."/>
        </authorList>
    </citation>
    <scope>NUCLEOTIDE SEQUENCE [LARGE SCALE GENOMIC DNA]</scope>
    <source>
        <strain evidence="1 2">DSM 25335</strain>
    </source>
</reference>
<dbReference type="AlphaFoldDB" id="A0A7W8HZB4"/>